<keyword evidence="3" id="KW-1185">Reference proteome</keyword>
<protein>
    <submittedName>
        <fullName evidence="2">TIM barrel protein</fullName>
    </submittedName>
</protein>
<dbReference type="RefSeq" id="WP_164827678.1">
    <property type="nucleotide sequence ID" value="NZ_JAUMKJ010000036.1"/>
</dbReference>
<dbReference type="InterPro" id="IPR013022">
    <property type="entry name" value="Xyl_isomerase-like_TIM-brl"/>
</dbReference>
<dbReference type="PANTHER" id="PTHR12110">
    <property type="entry name" value="HYDROXYPYRUVATE ISOMERASE"/>
    <property type="match status" value="1"/>
</dbReference>
<evidence type="ECO:0000259" key="1">
    <source>
        <dbReference type="Pfam" id="PF01261"/>
    </source>
</evidence>
<feature type="domain" description="Xylose isomerase-like TIM barrel" evidence="1">
    <location>
        <begin position="29"/>
        <end position="272"/>
    </location>
</feature>
<dbReference type="Proteomes" id="UP001168883">
    <property type="component" value="Unassembled WGS sequence"/>
</dbReference>
<dbReference type="SUPFAM" id="SSF51658">
    <property type="entry name" value="Xylose isomerase-like"/>
    <property type="match status" value="1"/>
</dbReference>
<dbReference type="Gene3D" id="3.20.20.150">
    <property type="entry name" value="Divalent-metal-dependent TIM barrel enzymes"/>
    <property type="match status" value="1"/>
</dbReference>
<dbReference type="Pfam" id="PF01261">
    <property type="entry name" value="AP_endonuc_2"/>
    <property type="match status" value="1"/>
</dbReference>
<dbReference type="EMBL" id="JAUMKJ010000036">
    <property type="protein sequence ID" value="MDO3680133.1"/>
    <property type="molecule type" value="Genomic_DNA"/>
</dbReference>
<dbReference type="InterPro" id="IPR036237">
    <property type="entry name" value="Xyl_isomerase-like_sf"/>
</dbReference>
<organism evidence="2 3">
    <name type="scientific">Paenibacillus ehimensis</name>
    <dbReference type="NCBI Taxonomy" id="79264"/>
    <lineage>
        <taxon>Bacteria</taxon>
        <taxon>Bacillati</taxon>
        <taxon>Bacillota</taxon>
        <taxon>Bacilli</taxon>
        <taxon>Bacillales</taxon>
        <taxon>Paenibacillaceae</taxon>
        <taxon>Paenibacillus</taxon>
    </lineage>
</organism>
<dbReference type="InterPro" id="IPR050312">
    <property type="entry name" value="IolE/XylAMocC-like"/>
</dbReference>
<accession>A0ABT8VGM4</accession>
<comment type="caution">
    <text evidence="2">The sequence shown here is derived from an EMBL/GenBank/DDBJ whole genome shotgun (WGS) entry which is preliminary data.</text>
</comment>
<evidence type="ECO:0000313" key="2">
    <source>
        <dbReference type="EMBL" id="MDO3680133.1"/>
    </source>
</evidence>
<dbReference type="PANTHER" id="PTHR12110:SF21">
    <property type="entry name" value="XYLOSE ISOMERASE-LIKE TIM BARREL DOMAIN-CONTAINING PROTEIN"/>
    <property type="match status" value="1"/>
</dbReference>
<reference evidence="2" key="1">
    <citation type="submission" date="2023-07" db="EMBL/GenBank/DDBJ databases">
        <authorList>
            <person name="Aktuganov G."/>
            <person name="Boyko T."/>
            <person name="Delegan Y."/>
            <person name="Galimzianova N."/>
            <person name="Gilvanova E."/>
            <person name="Korobov V."/>
            <person name="Kuzmina L."/>
            <person name="Melentiev A."/>
            <person name="Milman P."/>
            <person name="Ryabova A."/>
            <person name="Stupak E."/>
            <person name="Yasakov T."/>
            <person name="Zharikova N."/>
            <person name="Zhurenko E."/>
        </authorList>
    </citation>
    <scope>NUCLEOTIDE SEQUENCE</scope>
    <source>
        <strain evidence="2">IB-739</strain>
    </source>
</reference>
<proteinExistence type="predicted"/>
<sequence length="277" mass="30814">MAHLRFAQIAGMNLHYRMYSLDYFFDSMDKHGVSQIELWGGSPHLYSDTATDVQVKRIRQELNRRRLGLVCYTPEQIMYPFNIAAKDETARRAGIAYFGKNIEIASALEAKFMLITSGWGYYNEPREEAWKRSCEALRVLADQAERQGVTLLLEVLQPMESNLVTDLASLRRMLNEVGSGAMTGLIDTVAMAVAGETIGDYVQALGGVPHVHLIDGTPSGHLAWGDGNLPVEAYLKQLAEHRYAGYLTLELADSAYLTDPDAAFGRSVDKLRPLLSP</sequence>
<gene>
    <name evidence="2" type="ORF">Q3C12_24275</name>
</gene>
<name>A0ABT8VGM4_9BACL</name>
<evidence type="ECO:0000313" key="3">
    <source>
        <dbReference type="Proteomes" id="UP001168883"/>
    </source>
</evidence>